<dbReference type="Gene3D" id="3.30.590.10">
    <property type="entry name" value="Glutamine synthetase/guanido kinase, catalytic domain"/>
    <property type="match status" value="2"/>
</dbReference>
<dbReference type="SUPFAM" id="SSF55931">
    <property type="entry name" value="Glutamine synthetase/guanido kinase"/>
    <property type="match status" value="2"/>
</dbReference>
<dbReference type="GO" id="GO:0004356">
    <property type="term" value="F:glutamine synthetase activity"/>
    <property type="evidence" value="ECO:0007669"/>
    <property type="project" value="UniProtKB-EC"/>
</dbReference>
<name>A0A0N4X041_HAEPC</name>
<feature type="domain" description="GS catalytic" evidence="9">
    <location>
        <begin position="345"/>
        <end position="596"/>
    </location>
</feature>
<dbReference type="PANTHER" id="PTHR20852:SF96">
    <property type="entry name" value="GLUTAMINE SYNTHETASE-RELATED"/>
    <property type="match status" value="1"/>
</dbReference>
<evidence type="ECO:0000256" key="7">
    <source>
        <dbReference type="RuleBase" id="RU000384"/>
    </source>
</evidence>
<dbReference type="InterPro" id="IPR050292">
    <property type="entry name" value="Glutamine_Synthetase"/>
</dbReference>
<dbReference type="InterPro" id="IPR014746">
    <property type="entry name" value="Gln_synth/guanido_kin_cat_dom"/>
</dbReference>
<dbReference type="SUPFAM" id="SSF54368">
    <property type="entry name" value="Glutamine synthetase, N-terminal domain"/>
    <property type="match status" value="1"/>
</dbReference>
<evidence type="ECO:0000313" key="10">
    <source>
        <dbReference type="WBParaSite" id="HPLM_0001759901-mRNA-1"/>
    </source>
</evidence>
<dbReference type="GO" id="GO:0005524">
    <property type="term" value="F:ATP binding"/>
    <property type="evidence" value="ECO:0007669"/>
    <property type="project" value="UniProtKB-KW"/>
</dbReference>
<keyword evidence="3" id="KW-0436">Ligase</keyword>
<dbReference type="PANTHER" id="PTHR20852">
    <property type="entry name" value="GLUTAMINE SYNTHETASE"/>
    <property type="match status" value="1"/>
</dbReference>
<feature type="domain" description="GS beta-grasp" evidence="8">
    <location>
        <begin position="250"/>
        <end position="338"/>
    </location>
</feature>
<evidence type="ECO:0000256" key="4">
    <source>
        <dbReference type="ARBA" id="ARBA00022741"/>
    </source>
</evidence>
<evidence type="ECO:0000256" key="1">
    <source>
        <dbReference type="ARBA" id="ARBA00009897"/>
    </source>
</evidence>
<evidence type="ECO:0000259" key="8">
    <source>
        <dbReference type="PROSITE" id="PS51986"/>
    </source>
</evidence>
<evidence type="ECO:0000256" key="3">
    <source>
        <dbReference type="ARBA" id="ARBA00022598"/>
    </source>
</evidence>
<dbReference type="AlphaFoldDB" id="A0A0N4X041"/>
<accession>A0A0N4X041</accession>
<evidence type="ECO:0000256" key="2">
    <source>
        <dbReference type="ARBA" id="ARBA00012937"/>
    </source>
</evidence>
<keyword evidence="5" id="KW-0067">ATP-binding</keyword>
<dbReference type="InterPro" id="IPR008146">
    <property type="entry name" value="Gln_synth_cat_dom"/>
</dbReference>
<evidence type="ECO:0000256" key="5">
    <source>
        <dbReference type="ARBA" id="ARBA00022840"/>
    </source>
</evidence>
<dbReference type="InterPro" id="IPR027302">
    <property type="entry name" value="Gln_synth_N_conserv_site"/>
</dbReference>
<organism evidence="10">
    <name type="scientific">Haemonchus placei</name>
    <name type="common">Barber's pole worm</name>
    <dbReference type="NCBI Taxonomy" id="6290"/>
    <lineage>
        <taxon>Eukaryota</taxon>
        <taxon>Metazoa</taxon>
        <taxon>Ecdysozoa</taxon>
        <taxon>Nematoda</taxon>
        <taxon>Chromadorea</taxon>
        <taxon>Rhabditida</taxon>
        <taxon>Rhabditina</taxon>
        <taxon>Rhabditomorpha</taxon>
        <taxon>Strongyloidea</taxon>
        <taxon>Trichostrongylidae</taxon>
        <taxon>Haemonchus</taxon>
    </lineage>
</organism>
<dbReference type="OMA" id="PTRIHGR"/>
<dbReference type="GO" id="GO:0005737">
    <property type="term" value="C:cytoplasm"/>
    <property type="evidence" value="ECO:0007669"/>
    <property type="project" value="TreeGrafter"/>
</dbReference>
<dbReference type="PROSITE" id="PS51987">
    <property type="entry name" value="GS_CATALYTIC"/>
    <property type="match status" value="2"/>
</dbReference>
<dbReference type="PROSITE" id="PS00180">
    <property type="entry name" value="GLNA_1"/>
    <property type="match status" value="1"/>
</dbReference>
<comment type="similarity">
    <text evidence="1 6 7">Belongs to the glutamine synthetase family.</text>
</comment>
<keyword evidence="4" id="KW-0547">Nucleotide-binding</keyword>
<dbReference type="SMART" id="SM01230">
    <property type="entry name" value="Gln-synt_C"/>
    <property type="match status" value="2"/>
</dbReference>
<dbReference type="InterPro" id="IPR008147">
    <property type="entry name" value="Gln_synt_N"/>
</dbReference>
<sequence length="596" mass="66812">LDAHKKPTKTNHRSACAEVMKKIDHMNPWFGMEQEYLLLDRDGYPLGWPKHGYPAPQGPYYCGVGANKVFGREVVNAHYRACLHAGLRIFGINAEVTPGQWEFQLGTCEGISMGDELWMARYLLHRVAEQFGVSVTFHPKPAVTMGDWNGAGCHCNFSTDEMRAEGGMKVIEAAMPKLAATHKEAISVYDPHGGEDNKHRLTGRHETSSAEKFTWGVANRAASVRIPRGVAQEGKGYLEDRRPSSNCDPYQATYIWIDGTGENLRDKQRTLDKDPGAVENYPHWSFDGSSTYQAEKGEDSDMILVKSINVVQPVALYPDPFCGGHHKLVLCEVLDAHRKPAKTNHRHACKAVMDKIMHTNPLFGMEQEYLLLDRDDHPLGWPKHGFPRPQGPYYCAIGADRTFGREIITTHYRASLYAGLELFGTNAEVTPGQWEFQLGQCKGIDMGDQLWMARYLLQRVAEQFGVTVTFHPKPAITRGNWNGAGCHCNFSTDDMRAEGGLKVIEAAMPKLEATHKECIRVYDPHDGEDNKHRLTGKHETSSAEFFSWGVANRAVSVRIPRGVALAKKGYLEDRRPSSNCDPYQVTRMIAESILLR</sequence>
<protein>
    <recommendedName>
        <fullName evidence="2">glutamine synthetase</fullName>
        <ecNumber evidence="2">6.3.1.2</ecNumber>
    </recommendedName>
</protein>
<dbReference type="PROSITE" id="PS51986">
    <property type="entry name" value="GS_BETA_GRASP"/>
    <property type="match status" value="1"/>
</dbReference>
<dbReference type="WBParaSite" id="HPLM_0001759901-mRNA-1">
    <property type="protein sequence ID" value="HPLM_0001759901-mRNA-1"/>
    <property type="gene ID" value="HPLM_0001759901"/>
</dbReference>
<feature type="domain" description="GS catalytic" evidence="9">
    <location>
        <begin position="12"/>
        <end position="252"/>
    </location>
</feature>
<dbReference type="InterPro" id="IPR036651">
    <property type="entry name" value="Gln_synt_N_sf"/>
</dbReference>
<dbReference type="EC" id="6.3.1.2" evidence="2"/>
<evidence type="ECO:0000259" key="9">
    <source>
        <dbReference type="PROSITE" id="PS51987"/>
    </source>
</evidence>
<reference evidence="10" key="1">
    <citation type="submission" date="2017-02" db="UniProtKB">
        <authorList>
            <consortium name="WormBaseParasite"/>
        </authorList>
    </citation>
    <scope>IDENTIFICATION</scope>
</reference>
<proteinExistence type="inferred from homology"/>
<dbReference type="Pfam" id="PF00120">
    <property type="entry name" value="Gln-synt_C"/>
    <property type="match status" value="2"/>
</dbReference>
<evidence type="ECO:0000256" key="6">
    <source>
        <dbReference type="PROSITE-ProRule" id="PRU01330"/>
    </source>
</evidence>
<dbReference type="FunFam" id="3.30.590.10:FF:000004">
    <property type="entry name" value="Glutamine synthetase"/>
    <property type="match status" value="2"/>
</dbReference>
<dbReference type="GO" id="GO:0006542">
    <property type="term" value="P:glutamine biosynthetic process"/>
    <property type="evidence" value="ECO:0007669"/>
    <property type="project" value="InterPro"/>
</dbReference>